<evidence type="ECO:0000256" key="1">
    <source>
        <dbReference type="SAM" id="MobiDB-lite"/>
    </source>
</evidence>
<name>A0A0K3C6P3_RHOTO</name>
<feature type="region of interest" description="Disordered" evidence="1">
    <location>
        <begin position="834"/>
        <end position="853"/>
    </location>
</feature>
<keyword evidence="4" id="KW-1185">Reference proteome</keyword>
<feature type="compositionally biased region" description="Pro residues" evidence="1">
    <location>
        <begin position="648"/>
        <end position="675"/>
    </location>
</feature>
<gene>
    <name evidence="2" type="primary">FGENESH: predicted gene_1.168</name>
    <name evidence="3" type="ORF">AAT19DRAFT_8557</name>
    <name evidence="2" type="ORF">BN2166_0001680</name>
</gene>
<dbReference type="AlphaFoldDB" id="A0A0K3C6P3"/>
<feature type="compositionally biased region" description="Pro residues" evidence="1">
    <location>
        <begin position="1"/>
        <end position="10"/>
    </location>
</feature>
<feature type="compositionally biased region" description="Low complexity" evidence="1">
    <location>
        <begin position="181"/>
        <end position="193"/>
    </location>
</feature>
<feature type="region of interest" description="Disordered" evidence="1">
    <location>
        <begin position="489"/>
        <end position="511"/>
    </location>
</feature>
<feature type="compositionally biased region" description="Basic and acidic residues" evidence="1">
    <location>
        <begin position="309"/>
        <end position="335"/>
    </location>
</feature>
<feature type="region of interest" description="Disordered" evidence="1">
    <location>
        <begin position="611"/>
        <end position="688"/>
    </location>
</feature>
<feature type="region of interest" description="Disordered" evidence="1">
    <location>
        <begin position="1"/>
        <end position="295"/>
    </location>
</feature>
<evidence type="ECO:0000313" key="2">
    <source>
        <dbReference type="EMBL" id="CTR04307.1"/>
    </source>
</evidence>
<dbReference type="OMA" id="WRFAGHD"/>
<feature type="region of interest" description="Disordered" evidence="1">
    <location>
        <begin position="309"/>
        <end position="361"/>
    </location>
</feature>
<feature type="compositionally biased region" description="Basic and acidic residues" evidence="1">
    <location>
        <begin position="286"/>
        <end position="295"/>
    </location>
</feature>
<feature type="compositionally biased region" description="Pro residues" evidence="1">
    <location>
        <begin position="45"/>
        <end position="54"/>
    </location>
</feature>
<evidence type="ECO:0000313" key="3">
    <source>
        <dbReference type="EMBL" id="PRQ77489.1"/>
    </source>
</evidence>
<protein>
    <submittedName>
        <fullName evidence="2">Uncharacterized protein</fullName>
    </submittedName>
</protein>
<dbReference type="OrthoDB" id="2529658at2759"/>
<evidence type="ECO:0000313" key="5">
    <source>
        <dbReference type="Proteomes" id="UP000239560"/>
    </source>
</evidence>
<dbReference type="EMBL" id="LCTV02000001">
    <property type="protein sequence ID" value="PRQ77489.1"/>
    <property type="molecule type" value="Genomic_DNA"/>
</dbReference>
<sequence>MHTPTQPPPRVLQHRHSVADGLLREPPSSPYPPPLSRSATYIPQPTAPPSPAPPFLHHNSEGTHPYAQVGPSAGFPAASSAGPRQPNGLIPLQEAVALNRERTIRAQQPGGDGTGRANSGPGSFADSSRVACGSSSGSRGEGGAKKLFRKRTSVPGSAPSPPSTSPYPPIPPRPQMPAIPPAHYASYSPSAYYPDRRPPSSPYPPVPLHQPTSLPASPISPHTPAYPAYPSTASLPHLPISSPRTPEEIEAEQLNRIRRESLESEQARLAAVQSQTNQLLSTLDSSAHEQAELDRLQAEEEERLLREALERSRIEEEERGREERRRRLEEEKEVQRAIQASRMDKGKGRATTAEVEDEVSRREREALELAMQLSLEETGRRAAYGSGRAETSAQAFERYSLPSTSSAAQPAHPSAPLDLLATDPEPDDLPPAYEYPAYTPEFDLPTDVILGPGRLLPIPPATATSDYVDPAVIPPAARGPLPIPPIEVSSSAHSAYSPHLPASRHDSASSTGYDSLAATAGSFSDLSGSSQLADEAGAVEGGDDPFDDRFEASDEGDVESGYSSIAVSEAPSAASSQEGQMKDLFAAVLARRATIRANMPPELHLAAAAPDANHERRQGLSLLSPPTPTNEPLEAQQITPTAVTSLPLPSPPVPTASAPTTPPLAQPLLTPPTIGPTPASAPASPAASFRSDPSFGGFVEDATSPAAFADEHILRDVRWGFVDESQSKSGRYPSLEHEGDFPRGAQLSLGMEEDGRQLYRSFAVEARTWQGLLVYLMWHGNSRLEAAPADLQGDKSGRGLRVAIAVDFFRSPASNPSSAVSIRPPRVRVRITLQPPLQDPSDPRNAASVTPVAPASLEPVNPSIRLTLDLQPYLPLPLSALATILSRAHTQSRQALRSSHVSSNGNSAGAVLARAVDLFRRLNGETVTNDYSAENAAEEDDEYGLLDRMKARLRRRRGPRVLHSDDGRGPVRRPTGGPLPEGALLITPFSIDPA</sequence>
<feature type="compositionally biased region" description="Basic and acidic residues" evidence="1">
    <location>
        <begin position="253"/>
        <end position="266"/>
    </location>
</feature>
<feature type="compositionally biased region" description="Low complexity" evidence="1">
    <location>
        <begin position="70"/>
        <end position="83"/>
    </location>
</feature>
<proteinExistence type="predicted"/>
<evidence type="ECO:0000313" key="4">
    <source>
        <dbReference type="Proteomes" id="UP000199069"/>
    </source>
</evidence>
<organism evidence="2 4">
    <name type="scientific">Rhodotorula toruloides</name>
    <name type="common">Yeast</name>
    <name type="synonym">Rhodosporidium toruloides</name>
    <dbReference type="NCBI Taxonomy" id="5286"/>
    <lineage>
        <taxon>Eukaryota</taxon>
        <taxon>Fungi</taxon>
        <taxon>Dikarya</taxon>
        <taxon>Basidiomycota</taxon>
        <taxon>Pucciniomycotina</taxon>
        <taxon>Microbotryomycetes</taxon>
        <taxon>Sporidiobolales</taxon>
        <taxon>Sporidiobolaceae</taxon>
        <taxon>Rhodotorula</taxon>
    </lineage>
</organism>
<dbReference type="Proteomes" id="UP000199069">
    <property type="component" value="Unassembled WGS sequence"/>
</dbReference>
<dbReference type="EMBL" id="CWKI01000001">
    <property type="protein sequence ID" value="CTR04307.1"/>
    <property type="molecule type" value="Genomic_DNA"/>
</dbReference>
<reference evidence="3 5" key="2">
    <citation type="journal article" date="2018" name="Elife">
        <title>Functional genomics of lipid metabolism in the oleaginous yeast Rhodosporidium toruloides.</title>
        <authorList>
            <person name="Coradetti S.T."/>
            <person name="Pinel D."/>
            <person name="Geiselman G."/>
            <person name="Ito M."/>
            <person name="Mondo S."/>
            <person name="Reilly M.C."/>
            <person name="Cheng Y.F."/>
            <person name="Bauer S."/>
            <person name="Grigoriev I."/>
            <person name="Gladden J.M."/>
            <person name="Simmons B.A."/>
            <person name="Brem R."/>
            <person name="Arkin A.P."/>
            <person name="Skerker J.M."/>
        </authorList>
    </citation>
    <scope>NUCLEOTIDE SEQUENCE [LARGE SCALE GENOMIC DNA]</scope>
    <source>
        <strain evidence="3 5">NBRC 0880</strain>
    </source>
</reference>
<dbReference type="Proteomes" id="UP000239560">
    <property type="component" value="Unassembled WGS sequence"/>
</dbReference>
<feature type="region of interest" description="Disordered" evidence="1">
    <location>
        <begin position="956"/>
        <end position="982"/>
    </location>
</feature>
<feature type="compositionally biased region" description="Pro residues" evidence="1">
    <location>
        <begin position="199"/>
        <end position="208"/>
    </location>
</feature>
<feature type="compositionally biased region" description="Low complexity" evidence="1">
    <location>
        <begin position="127"/>
        <end position="138"/>
    </location>
</feature>
<reference evidence="2 4" key="1">
    <citation type="submission" date="2015-07" db="EMBL/GenBank/DDBJ databases">
        <authorList>
            <person name="Cajimat M.N.B."/>
            <person name="Milazzo M.L."/>
            <person name="Fulhorst C.F."/>
        </authorList>
    </citation>
    <scope>NUCLEOTIDE SEQUENCE [LARGE SCALE GENOMIC DNA]</scope>
    <source>
        <strain evidence="2">Single colony</strain>
    </source>
</reference>
<dbReference type="STRING" id="5286.A0A0K3C6P3"/>
<feature type="region of interest" description="Disordered" evidence="1">
    <location>
        <begin position="525"/>
        <end position="562"/>
    </location>
</feature>
<feature type="compositionally biased region" description="Polar residues" evidence="1">
    <location>
        <begin position="272"/>
        <end position="285"/>
    </location>
</feature>
<feature type="compositionally biased region" description="Low complexity" evidence="1">
    <location>
        <begin position="676"/>
        <end position="688"/>
    </location>
</feature>
<accession>A0A0K3C6P3</accession>
<feature type="compositionally biased region" description="Pro residues" evidence="1">
    <location>
        <begin position="158"/>
        <end position="180"/>
    </location>
</feature>